<accession>A0AAF0ZDJ1</accession>
<dbReference type="AlphaFoldDB" id="A0AAF0ZDJ1"/>
<feature type="domain" description="Integrase zinc-binding" evidence="2">
    <location>
        <begin position="1"/>
        <end position="32"/>
    </location>
</feature>
<proteinExistence type="predicted"/>
<dbReference type="Proteomes" id="UP001234989">
    <property type="component" value="Chromosome 7"/>
</dbReference>
<feature type="region of interest" description="Disordered" evidence="1">
    <location>
        <begin position="141"/>
        <end position="182"/>
    </location>
</feature>
<dbReference type="InterPro" id="IPR041588">
    <property type="entry name" value="Integrase_H2C2"/>
</dbReference>
<dbReference type="EMBL" id="CP133618">
    <property type="protein sequence ID" value="WMV37921.1"/>
    <property type="molecule type" value="Genomic_DNA"/>
</dbReference>
<keyword evidence="4" id="KW-1185">Reference proteome</keyword>
<evidence type="ECO:0000313" key="4">
    <source>
        <dbReference type="Proteomes" id="UP001234989"/>
    </source>
</evidence>
<protein>
    <recommendedName>
        <fullName evidence="2">Integrase zinc-binding domain-containing protein</fullName>
    </recommendedName>
</protein>
<evidence type="ECO:0000256" key="1">
    <source>
        <dbReference type="SAM" id="MobiDB-lite"/>
    </source>
</evidence>
<dbReference type="Pfam" id="PF17921">
    <property type="entry name" value="Integrase_H2C2"/>
    <property type="match status" value="1"/>
</dbReference>
<gene>
    <name evidence="3" type="ORF">MTR67_031306</name>
</gene>
<name>A0AAF0ZDJ1_SOLVR</name>
<reference evidence="3" key="1">
    <citation type="submission" date="2023-08" db="EMBL/GenBank/DDBJ databases">
        <title>A de novo genome assembly of Solanum verrucosum Schlechtendal, a Mexican diploid species geographically isolated from the other diploid A-genome species in potato relatives.</title>
        <authorList>
            <person name="Hosaka K."/>
        </authorList>
    </citation>
    <scope>NUCLEOTIDE SEQUENCE</scope>
    <source>
        <tissue evidence="3">Young leaves</tissue>
    </source>
</reference>
<feature type="compositionally biased region" description="Polar residues" evidence="1">
    <location>
        <begin position="149"/>
        <end position="161"/>
    </location>
</feature>
<organism evidence="3 4">
    <name type="scientific">Solanum verrucosum</name>
    <dbReference type="NCBI Taxonomy" id="315347"/>
    <lineage>
        <taxon>Eukaryota</taxon>
        <taxon>Viridiplantae</taxon>
        <taxon>Streptophyta</taxon>
        <taxon>Embryophyta</taxon>
        <taxon>Tracheophyta</taxon>
        <taxon>Spermatophyta</taxon>
        <taxon>Magnoliopsida</taxon>
        <taxon>eudicotyledons</taxon>
        <taxon>Gunneridae</taxon>
        <taxon>Pentapetalae</taxon>
        <taxon>asterids</taxon>
        <taxon>lamiids</taxon>
        <taxon>Solanales</taxon>
        <taxon>Solanaceae</taxon>
        <taxon>Solanoideae</taxon>
        <taxon>Solaneae</taxon>
        <taxon>Solanum</taxon>
    </lineage>
</organism>
<evidence type="ECO:0000259" key="2">
    <source>
        <dbReference type="Pfam" id="PF17921"/>
    </source>
</evidence>
<sequence>MYHDLREVFWWNDMKNDIADFVGKCPNCEQVKLEYQKPEDSAEDYAKLYINERVMLHGVPLSINSNKGPQFTPHFRKSFQKGLGTQKCMGDLASIVPLESVVVKDSLTYEEVPVEILDRQQKTTKTGEPRRGLRTMFKTMVHHPHRGSHPTNSGPRRSPSQAVDHLMSHEKVRGGSTEPPKA</sequence>
<dbReference type="Gene3D" id="1.10.340.70">
    <property type="match status" value="1"/>
</dbReference>
<evidence type="ECO:0000313" key="3">
    <source>
        <dbReference type="EMBL" id="WMV37921.1"/>
    </source>
</evidence>